<dbReference type="InterPro" id="IPR000131">
    <property type="entry name" value="ATP_synth_F1_gsu"/>
</dbReference>
<comment type="similarity">
    <text evidence="2 11">Belongs to the ATPase gamma chain family.</text>
</comment>
<dbReference type="PANTHER" id="PTHR11693:SF22">
    <property type="entry name" value="ATP SYNTHASE SUBUNIT GAMMA, MITOCHONDRIAL"/>
    <property type="match status" value="1"/>
</dbReference>
<dbReference type="InterPro" id="IPR023632">
    <property type="entry name" value="ATP_synth_F1_gsu_CS"/>
</dbReference>
<dbReference type="PROSITE" id="PS00153">
    <property type="entry name" value="ATPASE_GAMMA"/>
    <property type="match status" value="1"/>
</dbReference>
<dbReference type="Gene3D" id="1.10.287.80">
    <property type="entry name" value="ATP synthase, gamma subunit, helix hairpin domain"/>
    <property type="match status" value="1"/>
</dbReference>
<comment type="subcellular location">
    <subcellularLocation>
        <location evidence="1">Mitochondrion inner membrane</location>
        <topology evidence="1">Peripheral membrane protein</topology>
    </subcellularLocation>
</comment>
<name>A0A1B6EJI0_9HEMI</name>
<dbReference type="EMBL" id="GECZ01031680">
    <property type="protein sequence ID" value="JAS38089.1"/>
    <property type="molecule type" value="Transcribed_RNA"/>
</dbReference>
<reference evidence="12" key="1">
    <citation type="submission" date="2015-11" db="EMBL/GenBank/DDBJ databases">
        <title>De novo transcriptome assembly of four potential Pierce s Disease insect vectors from Arizona vineyards.</title>
        <authorList>
            <person name="Tassone E.E."/>
        </authorList>
    </citation>
    <scope>NUCLEOTIDE SEQUENCE</scope>
</reference>
<dbReference type="GO" id="GO:0005743">
    <property type="term" value="C:mitochondrial inner membrane"/>
    <property type="evidence" value="ECO:0007669"/>
    <property type="project" value="UniProtKB-SubCell"/>
</dbReference>
<keyword evidence="7" id="KW-0496">Mitochondrion</keyword>
<evidence type="ECO:0000256" key="5">
    <source>
        <dbReference type="ARBA" id="ARBA00022792"/>
    </source>
</evidence>
<protein>
    <recommendedName>
        <fullName evidence="11">ATP synthase subunit gamma</fullName>
    </recommendedName>
</protein>
<dbReference type="CDD" id="cd12151">
    <property type="entry name" value="F1-ATPase_gamma"/>
    <property type="match status" value="1"/>
</dbReference>
<dbReference type="PANTHER" id="PTHR11693">
    <property type="entry name" value="ATP SYNTHASE GAMMA CHAIN"/>
    <property type="match status" value="1"/>
</dbReference>
<evidence type="ECO:0000256" key="10">
    <source>
        <dbReference type="ARBA" id="ARBA00023310"/>
    </source>
</evidence>
<keyword evidence="5" id="KW-0999">Mitochondrion inner membrane</keyword>
<dbReference type="SUPFAM" id="SSF52943">
    <property type="entry name" value="ATP synthase (F1-ATPase), gamma subunit"/>
    <property type="match status" value="1"/>
</dbReference>
<comment type="subunit">
    <text evidence="11">F-type ATPases have 2 components, CF(1) - the catalytic core - and CF(0) - the membrane proton channel. CF(1) and CF(0) have multiple subunits.</text>
</comment>
<dbReference type="PRINTS" id="PR00126">
    <property type="entry name" value="ATPASEGAMMA"/>
</dbReference>
<dbReference type="Gene3D" id="3.40.1380.10">
    <property type="match status" value="1"/>
</dbReference>
<evidence type="ECO:0000256" key="1">
    <source>
        <dbReference type="ARBA" id="ARBA00004637"/>
    </source>
</evidence>
<evidence type="ECO:0000256" key="4">
    <source>
        <dbReference type="ARBA" id="ARBA00022781"/>
    </source>
</evidence>
<keyword evidence="3 11" id="KW-0813">Transport</keyword>
<keyword evidence="8" id="KW-0472">Membrane</keyword>
<keyword evidence="6 11" id="KW-0406">Ion transport</keyword>
<dbReference type="FunFam" id="3.40.1380.10:FF:000003">
    <property type="entry name" value="ATP synthase subunit gamma"/>
    <property type="match status" value="1"/>
</dbReference>
<evidence type="ECO:0000256" key="8">
    <source>
        <dbReference type="ARBA" id="ARBA00023136"/>
    </source>
</evidence>
<keyword evidence="9 11" id="KW-0139">CF(1)</keyword>
<evidence type="ECO:0000256" key="9">
    <source>
        <dbReference type="ARBA" id="ARBA00023196"/>
    </source>
</evidence>
<dbReference type="AlphaFoldDB" id="A0A1B6EJI0"/>
<evidence type="ECO:0000256" key="2">
    <source>
        <dbReference type="ARBA" id="ARBA00007681"/>
    </source>
</evidence>
<dbReference type="InterPro" id="IPR035968">
    <property type="entry name" value="ATP_synth_F1_ATPase_gsu"/>
</dbReference>
<accession>A0A1B6EJI0</accession>
<evidence type="ECO:0000256" key="3">
    <source>
        <dbReference type="ARBA" id="ARBA00022448"/>
    </source>
</evidence>
<organism evidence="12">
    <name type="scientific">Cuerna arida</name>
    <dbReference type="NCBI Taxonomy" id="1464854"/>
    <lineage>
        <taxon>Eukaryota</taxon>
        <taxon>Metazoa</taxon>
        <taxon>Ecdysozoa</taxon>
        <taxon>Arthropoda</taxon>
        <taxon>Hexapoda</taxon>
        <taxon>Insecta</taxon>
        <taxon>Pterygota</taxon>
        <taxon>Neoptera</taxon>
        <taxon>Paraneoptera</taxon>
        <taxon>Hemiptera</taxon>
        <taxon>Auchenorrhyncha</taxon>
        <taxon>Membracoidea</taxon>
        <taxon>Cicadellidae</taxon>
        <taxon>Cicadellinae</taxon>
        <taxon>Proconiini</taxon>
        <taxon>Cuerna</taxon>
    </lineage>
</organism>
<evidence type="ECO:0000256" key="7">
    <source>
        <dbReference type="ARBA" id="ARBA00023128"/>
    </source>
</evidence>
<gene>
    <name evidence="12" type="ORF">g.2178</name>
</gene>
<keyword evidence="4 11" id="KW-0375">Hydrogen ion transport</keyword>
<proteinExistence type="inferred from homology"/>
<dbReference type="GO" id="GO:0045259">
    <property type="term" value="C:proton-transporting ATP synthase complex"/>
    <property type="evidence" value="ECO:0007669"/>
    <property type="project" value="UniProtKB-KW"/>
</dbReference>
<sequence length="273" mass="30167">MSNLKALSTRLKSVKNIQKITKSMKMVSASKYSRAERELQLARPHGEGTQTFFQRTDLIKPEVDQVSDSTNLIIAVTSDKGLCGPVHTQISKAVKAELAKMSGKPKVICIGDKVRLQLQYTYPENIALVVNEIGRLPPNFLDASRIALFASKHDVSGGKIFYNKFESVVSYNVSNIPLFSENDVLNAPKSLMYDSLESDVLDSYLEFSLASKIYYCLKENACSEQASRMSAMDNASKNAGDMIHSLNLVYNRTRQAAITNELIEIISGAAALK</sequence>
<evidence type="ECO:0000256" key="6">
    <source>
        <dbReference type="ARBA" id="ARBA00023065"/>
    </source>
</evidence>
<dbReference type="Pfam" id="PF00231">
    <property type="entry name" value="ATP-synt"/>
    <property type="match status" value="1"/>
</dbReference>
<keyword evidence="10 11" id="KW-0066">ATP synthesis</keyword>
<evidence type="ECO:0000256" key="11">
    <source>
        <dbReference type="RuleBase" id="RU004001"/>
    </source>
</evidence>
<dbReference type="GO" id="GO:0046933">
    <property type="term" value="F:proton-transporting ATP synthase activity, rotational mechanism"/>
    <property type="evidence" value="ECO:0007669"/>
    <property type="project" value="InterPro"/>
</dbReference>
<dbReference type="NCBIfam" id="TIGR01146">
    <property type="entry name" value="ATPsyn_F1gamma"/>
    <property type="match status" value="1"/>
</dbReference>
<evidence type="ECO:0000313" key="12">
    <source>
        <dbReference type="EMBL" id="JAS38089.1"/>
    </source>
</evidence>
<dbReference type="PIRSF" id="PIRSF039089">
    <property type="entry name" value="ATP_synthase_gamma"/>
    <property type="match status" value="1"/>
</dbReference>